<dbReference type="Pfam" id="PF03544">
    <property type="entry name" value="TonB_C"/>
    <property type="match status" value="1"/>
</dbReference>
<keyword evidence="3" id="KW-0813">Transport</keyword>
<evidence type="ECO:0000256" key="10">
    <source>
        <dbReference type="SAM" id="MobiDB-lite"/>
    </source>
</evidence>
<feature type="compositionally biased region" description="Pro residues" evidence="10">
    <location>
        <begin position="62"/>
        <end position="72"/>
    </location>
</feature>
<evidence type="ECO:0000313" key="13">
    <source>
        <dbReference type="EMBL" id="MVW58719.1"/>
    </source>
</evidence>
<dbReference type="PROSITE" id="PS52015">
    <property type="entry name" value="TONB_CTD"/>
    <property type="match status" value="1"/>
</dbReference>
<organism evidence="13 14">
    <name type="scientific">Massilia cellulosiltytica</name>
    <dbReference type="NCBI Taxonomy" id="2683234"/>
    <lineage>
        <taxon>Bacteria</taxon>
        <taxon>Pseudomonadati</taxon>
        <taxon>Pseudomonadota</taxon>
        <taxon>Betaproteobacteria</taxon>
        <taxon>Burkholderiales</taxon>
        <taxon>Oxalobacteraceae</taxon>
        <taxon>Telluria group</taxon>
        <taxon>Massilia</taxon>
    </lineage>
</organism>
<feature type="compositionally biased region" description="Pro residues" evidence="10">
    <location>
        <begin position="108"/>
        <end position="122"/>
    </location>
</feature>
<evidence type="ECO:0000256" key="9">
    <source>
        <dbReference type="ARBA" id="ARBA00023136"/>
    </source>
</evidence>
<keyword evidence="6 11" id="KW-0812">Transmembrane</keyword>
<evidence type="ECO:0000256" key="1">
    <source>
        <dbReference type="ARBA" id="ARBA00004383"/>
    </source>
</evidence>
<protein>
    <submittedName>
        <fullName evidence="13">TonB family protein</fullName>
    </submittedName>
</protein>
<keyword evidence="8 11" id="KW-1133">Transmembrane helix</keyword>
<keyword evidence="14" id="KW-1185">Reference proteome</keyword>
<evidence type="ECO:0000256" key="6">
    <source>
        <dbReference type="ARBA" id="ARBA00022692"/>
    </source>
</evidence>
<proteinExistence type="inferred from homology"/>
<name>A0A7X3FVE4_9BURK</name>
<dbReference type="GO" id="GO:0098797">
    <property type="term" value="C:plasma membrane protein complex"/>
    <property type="evidence" value="ECO:0007669"/>
    <property type="project" value="TreeGrafter"/>
</dbReference>
<evidence type="ECO:0000256" key="2">
    <source>
        <dbReference type="ARBA" id="ARBA00006555"/>
    </source>
</evidence>
<comment type="subcellular location">
    <subcellularLocation>
        <location evidence="1">Cell inner membrane</location>
        <topology evidence="1">Single-pass membrane protein</topology>
        <orientation evidence="1">Periplasmic side</orientation>
    </subcellularLocation>
</comment>
<comment type="similarity">
    <text evidence="2">Belongs to the TonB family.</text>
</comment>
<dbReference type="InterPro" id="IPR037682">
    <property type="entry name" value="TonB_C"/>
</dbReference>
<dbReference type="SUPFAM" id="SSF74653">
    <property type="entry name" value="TolA/TonB C-terminal domain"/>
    <property type="match status" value="1"/>
</dbReference>
<evidence type="ECO:0000256" key="8">
    <source>
        <dbReference type="ARBA" id="ARBA00022989"/>
    </source>
</evidence>
<reference evidence="13 14" key="1">
    <citation type="submission" date="2019-12" db="EMBL/GenBank/DDBJ databases">
        <authorList>
            <person name="Li C."/>
            <person name="Zhao J."/>
        </authorList>
    </citation>
    <scope>NUCLEOTIDE SEQUENCE [LARGE SCALE GENOMIC DNA]</scope>
    <source>
        <strain evidence="13 14">NEAU-DD11</strain>
    </source>
</reference>
<evidence type="ECO:0000256" key="5">
    <source>
        <dbReference type="ARBA" id="ARBA00022519"/>
    </source>
</evidence>
<dbReference type="NCBIfam" id="TIGR01352">
    <property type="entry name" value="tonB_Cterm"/>
    <property type="match status" value="1"/>
</dbReference>
<dbReference type="Proteomes" id="UP000443353">
    <property type="component" value="Unassembled WGS sequence"/>
</dbReference>
<feature type="region of interest" description="Disordered" evidence="10">
    <location>
        <begin position="58"/>
        <end position="78"/>
    </location>
</feature>
<evidence type="ECO:0000259" key="12">
    <source>
        <dbReference type="PROSITE" id="PS52015"/>
    </source>
</evidence>
<dbReference type="GO" id="GO:0015031">
    <property type="term" value="P:protein transport"/>
    <property type="evidence" value="ECO:0007669"/>
    <property type="project" value="UniProtKB-KW"/>
</dbReference>
<dbReference type="Gene3D" id="3.30.1150.10">
    <property type="match status" value="1"/>
</dbReference>
<feature type="region of interest" description="Disordered" evidence="10">
    <location>
        <begin position="100"/>
        <end position="130"/>
    </location>
</feature>
<feature type="domain" description="TonB C-terminal" evidence="12">
    <location>
        <begin position="133"/>
        <end position="223"/>
    </location>
</feature>
<evidence type="ECO:0000256" key="11">
    <source>
        <dbReference type="SAM" id="Phobius"/>
    </source>
</evidence>
<keyword evidence="4" id="KW-1003">Cell membrane</keyword>
<comment type="caution">
    <text evidence="13">The sequence shown here is derived from an EMBL/GenBank/DDBJ whole genome shotgun (WGS) entry which is preliminary data.</text>
</comment>
<feature type="transmembrane region" description="Helical" evidence="11">
    <location>
        <begin position="21"/>
        <end position="39"/>
    </location>
</feature>
<gene>
    <name evidence="13" type="ORF">GPY61_02105</name>
</gene>
<dbReference type="GO" id="GO:0055085">
    <property type="term" value="P:transmembrane transport"/>
    <property type="evidence" value="ECO:0007669"/>
    <property type="project" value="InterPro"/>
</dbReference>
<dbReference type="AlphaFoldDB" id="A0A7X3FVE4"/>
<evidence type="ECO:0000256" key="3">
    <source>
        <dbReference type="ARBA" id="ARBA00022448"/>
    </source>
</evidence>
<keyword evidence="7" id="KW-0653">Protein transport</keyword>
<keyword evidence="9 11" id="KW-0472">Membrane</keyword>
<keyword evidence="5" id="KW-0997">Cell inner membrane</keyword>
<sequence>MAMQFTILPGANRPDAKAAKFVLVAALHVALGAVFIHSINTKKISLSSLPEQVLVMIEPERPTPPPPEPPKPTQQLAPPDVVVPKVEVDVALPPVPNPIQATTVAEPSPFPAMPSDPVPDAPATPSANPGQLRTAVFADANGCALPDYPAAAARRGDTGTTTLALLVGADGRVSSSRIEQSSGSRDLDRAAINALTLCKFKPATSNGVAEAGWAKLAFVWKLD</sequence>
<dbReference type="InterPro" id="IPR051045">
    <property type="entry name" value="TonB-dependent_transducer"/>
</dbReference>
<accession>A0A7X3FVE4</accession>
<evidence type="ECO:0000313" key="14">
    <source>
        <dbReference type="Proteomes" id="UP000443353"/>
    </source>
</evidence>
<dbReference type="GO" id="GO:0031992">
    <property type="term" value="F:energy transducer activity"/>
    <property type="evidence" value="ECO:0007669"/>
    <property type="project" value="TreeGrafter"/>
</dbReference>
<evidence type="ECO:0000256" key="7">
    <source>
        <dbReference type="ARBA" id="ARBA00022927"/>
    </source>
</evidence>
<evidence type="ECO:0000256" key="4">
    <source>
        <dbReference type="ARBA" id="ARBA00022475"/>
    </source>
</evidence>
<dbReference type="InterPro" id="IPR006260">
    <property type="entry name" value="TonB/TolA_C"/>
</dbReference>
<dbReference type="PANTHER" id="PTHR33446:SF2">
    <property type="entry name" value="PROTEIN TONB"/>
    <property type="match status" value="1"/>
</dbReference>
<dbReference type="EMBL" id="WSES01000001">
    <property type="protein sequence ID" value="MVW58719.1"/>
    <property type="molecule type" value="Genomic_DNA"/>
</dbReference>
<dbReference type="PANTHER" id="PTHR33446">
    <property type="entry name" value="PROTEIN TONB-RELATED"/>
    <property type="match status" value="1"/>
</dbReference>